<feature type="non-terminal residue" evidence="2">
    <location>
        <position position="1"/>
    </location>
</feature>
<accession>A0A383BMD3</accession>
<feature type="non-terminal residue" evidence="2">
    <location>
        <position position="28"/>
    </location>
</feature>
<evidence type="ECO:0000256" key="1">
    <source>
        <dbReference type="SAM" id="MobiDB-lite"/>
    </source>
</evidence>
<evidence type="ECO:0000313" key="2">
    <source>
        <dbReference type="EMBL" id="SVE20990.1"/>
    </source>
</evidence>
<sequence>ICRRKVTRRHASSSRGGFRKSKKAAACA</sequence>
<proteinExistence type="predicted"/>
<gene>
    <name evidence="2" type="ORF">METZ01_LOCUS473844</name>
</gene>
<organism evidence="2">
    <name type="scientific">marine metagenome</name>
    <dbReference type="NCBI Taxonomy" id="408172"/>
    <lineage>
        <taxon>unclassified sequences</taxon>
        <taxon>metagenomes</taxon>
        <taxon>ecological metagenomes</taxon>
    </lineage>
</organism>
<name>A0A383BMD3_9ZZZZ</name>
<feature type="region of interest" description="Disordered" evidence="1">
    <location>
        <begin position="1"/>
        <end position="28"/>
    </location>
</feature>
<dbReference type="AlphaFoldDB" id="A0A383BMD3"/>
<reference evidence="2" key="1">
    <citation type="submission" date="2018-05" db="EMBL/GenBank/DDBJ databases">
        <authorList>
            <person name="Lanie J.A."/>
            <person name="Ng W.-L."/>
            <person name="Kazmierczak K.M."/>
            <person name="Andrzejewski T.M."/>
            <person name="Davidsen T.M."/>
            <person name="Wayne K.J."/>
            <person name="Tettelin H."/>
            <person name="Glass J.I."/>
            <person name="Rusch D."/>
            <person name="Podicherti R."/>
            <person name="Tsui H.-C.T."/>
            <person name="Winkler M.E."/>
        </authorList>
    </citation>
    <scope>NUCLEOTIDE SEQUENCE</scope>
</reference>
<dbReference type="EMBL" id="UINC01201589">
    <property type="protein sequence ID" value="SVE20990.1"/>
    <property type="molecule type" value="Genomic_DNA"/>
</dbReference>
<protein>
    <submittedName>
        <fullName evidence="2">Uncharacterized protein</fullName>
    </submittedName>
</protein>